<keyword evidence="2" id="KW-1185">Reference proteome</keyword>
<organism evidence="1 2">
    <name type="scientific">Euplotes crassus</name>
    <dbReference type="NCBI Taxonomy" id="5936"/>
    <lineage>
        <taxon>Eukaryota</taxon>
        <taxon>Sar</taxon>
        <taxon>Alveolata</taxon>
        <taxon>Ciliophora</taxon>
        <taxon>Intramacronucleata</taxon>
        <taxon>Spirotrichea</taxon>
        <taxon>Hypotrichia</taxon>
        <taxon>Euplotida</taxon>
        <taxon>Euplotidae</taxon>
        <taxon>Moneuplotes</taxon>
    </lineage>
</organism>
<gene>
    <name evidence="1" type="ORF">ECRASSUSDP1_LOCUS8361</name>
</gene>
<reference evidence="1" key="1">
    <citation type="submission" date="2023-07" db="EMBL/GenBank/DDBJ databases">
        <authorList>
            <consortium name="AG Swart"/>
            <person name="Singh M."/>
            <person name="Singh A."/>
            <person name="Seah K."/>
            <person name="Emmerich C."/>
        </authorList>
    </citation>
    <scope>NUCLEOTIDE SEQUENCE</scope>
    <source>
        <strain evidence="1">DP1</strain>
    </source>
</reference>
<evidence type="ECO:0000313" key="1">
    <source>
        <dbReference type="EMBL" id="CAI2367084.1"/>
    </source>
</evidence>
<comment type="caution">
    <text evidence="1">The sequence shown here is derived from an EMBL/GenBank/DDBJ whole genome shotgun (WGS) entry which is preliminary data.</text>
</comment>
<dbReference type="AlphaFoldDB" id="A0AAD1UKR7"/>
<accession>A0AAD1UKR7</accession>
<proteinExistence type="predicted"/>
<dbReference type="Proteomes" id="UP001295684">
    <property type="component" value="Unassembled WGS sequence"/>
</dbReference>
<sequence>MHIRILSFPINYQSLNFANLFFRLFIISKKLISFIWVSHQSDIFGDYGVSTIYYFLLALQ</sequence>
<dbReference type="EMBL" id="CAMPGE010008177">
    <property type="protein sequence ID" value="CAI2367084.1"/>
    <property type="molecule type" value="Genomic_DNA"/>
</dbReference>
<protein>
    <submittedName>
        <fullName evidence="1">Uncharacterized protein</fullName>
    </submittedName>
</protein>
<evidence type="ECO:0000313" key="2">
    <source>
        <dbReference type="Proteomes" id="UP001295684"/>
    </source>
</evidence>
<name>A0AAD1UKR7_EUPCR</name>